<keyword evidence="1" id="KW-0812">Transmembrane</keyword>
<evidence type="ECO:0000313" key="2">
    <source>
        <dbReference type="EMBL" id="CDW38516.1"/>
    </source>
</evidence>
<evidence type="ECO:0000256" key="1">
    <source>
        <dbReference type="SAM" id="Phobius"/>
    </source>
</evidence>
<feature type="transmembrane region" description="Helical" evidence="1">
    <location>
        <begin position="12"/>
        <end position="31"/>
    </location>
</feature>
<dbReference type="EMBL" id="HACA01021155">
    <property type="protein sequence ID" value="CDW38516.1"/>
    <property type="molecule type" value="Transcribed_RNA"/>
</dbReference>
<organism evidence="2">
    <name type="scientific">Lepeophtheirus salmonis</name>
    <name type="common">Salmon louse</name>
    <name type="synonym">Caligus salmonis</name>
    <dbReference type="NCBI Taxonomy" id="72036"/>
    <lineage>
        <taxon>Eukaryota</taxon>
        <taxon>Metazoa</taxon>
        <taxon>Ecdysozoa</taxon>
        <taxon>Arthropoda</taxon>
        <taxon>Crustacea</taxon>
        <taxon>Multicrustacea</taxon>
        <taxon>Hexanauplia</taxon>
        <taxon>Copepoda</taxon>
        <taxon>Siphonostomatoida</taxon>
        <taxon>Caligidae</taxon>
        <taxon>Lepeophtheirus</taxon>
    </lineage>
</organism>
<keyword evidence="1" id="KW-0472">Membrane</keyword>
<accession>A0A0K2ULF8</accession>
<feature type="transmembrane region" description="Helical" evidence="1">
    <location>
        <begin position="43"/>
        <end position="63"/>
    </location>
</feature>
<dbReference type="AlphaFoldDB" id="A0A0K2ULF8"/>
<sequence length="64" mass="7077">MNKILVNGQKITSLLAILFYILLILSTRYTSSTMSTHSIIPSSSVGLLLATFDGYFFACFLLLL</sequence>
<protein>
    <submittedName>
        <fullName evidence="2">Uncharacterized protein</fullName>
    </submittedName>
</protein>
<keyword evidence="1" id="KW-1133">Transmembrane helix</keyword>
<proteinExistence type="predicted"/>
<reference evidence="2" key="1">
    <citation type="submission" date="2014-05" db="EMBL/GenBank/DDBJ databases">
        <authorList>
            <person name="Chronopoulou M."/>
        </authorList>
    </citation>
    <scope>NUCLEOTIDE SEQUENCE</scope>
    <source>
        <tissue evidence="2">Whole organism</tissue>
    </source>
</reference>
<name>A0A0K2ULF8_LEPSM</name>